<gene>
    <name evidence="11" type="ORF">LY89DRAFT_688270</name>
</gene>
<feature type="binding site" evidence="8">
    <location>
        <position position="603"/>
    </location>
    <ligand>
        <name>Ca(2+)</name>
        <dbReference type="ChEBI" id="CHEBI:29108"/>
    </ligand>
</feature>
<reference evidence="11 12" key="1">
    <citation type="submission" date="2015-10" db="EMBL/GenBank/DDBJ databases">
        <title>Full genome of DAOMC 229536 Phialocephala scopiformis, a fungal endophyte of spruce producing the potent anti-insectan compound rugulosin.</title>
        <authorList>
            <consortium name="DOE Joint Genome Institute"/>
            <person name="Walker A.K."/>
            <person name="Frasz S.L."/>
            <person name="Seifert K.A."/>
            <person name="Miller J.D."/>
            <person name="Mondo S.J."/>
            <person name="Labutti K."/>
            <person name="Lipzen A."/>
            <person name="Dockter R."/>
            <person name="Kennedy M."/>
            <person name="Grigoriev I.V."/>
            <person name="Spatafora J.W."/>
        </authorList>
    </citation>
    <scope>NUCLEOTIDE SEQUENCE [LARGE SCALE GENOMIC DNA]</scope>
    <source>
        <strain evidence="11 12">CBS 120377</strain>
    </source>
</reference>
<dbReference type="AlphaFoldDB" id="A0A194WY73"/>
<keyword evidence="2 8" id="KW-0645">Protease</keyword>
<dbReference type="InterPro" id="IPR015366">
    <property type="entry name" value="S53_propep"/>
</dbReference>
<feature type="active site" description="Charge relay system" evidence="8">
    <location>
        <position position="296"/>
    </location>
</feature>
<dbReference type="GO" id="GO:0046872">
    <property type="term" value="F:metal ion binding"/>
    <property type="evidence" value="ECO:0007669"/>
    <property type="project" value="UniProtKB-UniRule"/>
</dbReference>
<dbReference type="GO" id="GO:0008240">
    <property type="term" value="F:tripeptidyl-peptidase activity"/>
    <property type="evidence" value="ECO:0007669"/>
    <property type="project" value="TreeGrafter"/>
</dbReference>
<feature type="domain" description="Peptidase S53" evidence="10">
    <location>
        <begin position="212"/>
        <end position="644"/>
    </location>
</feature>
<feature type="binding site" evidence="8">
    <location>
        <position position="622"/>
    </location>
    <ligand>
        <name>Ca(2+)</name>
        <dbReference type="ChEBI" id="CHEBI:29108"/>
    </ligand>
</feature>
<keyword evidence="3 8" id="KW-0479">Metal-binding</keyword>
<keyword evidence="9" id="KW-0732">Signal</keyword>
<dbReference type="SUPFAM" id="SSF54897">
    <property type="entry name" value="Protease propeptides/inhibitors"/>
    <property type="match status" value="1"/>
</dbReference>
<dbReference type="GO" id="GO:0005576">
    <property type="term" value="C:extracellular region"/>
    <property type="evidence" value="ECO:0007669"/>
    <property type="project" value="UniProtKB-SubCell"/>
</dbReference>
<dbReference type="PANTHER" id="PTHR14218">
    <property type="entry name" value="PROTEASE S8 TRIPEPTIDYL PEPTIDASE I CLN2"/>
    <property type="match status" value="1"/>
</dbReference>
<dbReference type="KEGG" id="psco:LY89DRAFT_688270"/>
<evidence type="ECO:0000256" key="9">
    <source>
        <dbReference type="SAM" id="SignalP"/>
    </source>
</evidence>
<comment type="cofactor">
    <cofactor evidence="8">
        <name>Ca(2+)</name>
        <dbReference type="ChEBI" id="CHEBI:29108"/>
    </cofactor>
    <text evidence="8">Binds 1 Ca(2+) ion per subunit.</text>
</comment>
<evidence type="ECO:0000313" key="12">
    <source>
        <dbReference type="Proteomes" id="UP000070700"/>
    </source>
</evidence>
<feature type="signal peptide" evidence="9">
    <location>
        <begin position="1"/>
        <end position="18"/>
    </location>
</feature>
<evidence type="ECO:0000313" key="11">
    <source>
        <dbReference type="EMBL" id="KUJ12634.1"/>
    </source>
</evidence>
<feature type="active site" description="Charge relay system" evidence="8">
    <location>
        <position position="562"/>
    </location>
</feature>
<accession>A0A194WY73</accession>
<feature type="binding site" evidence="8">
    <location>
        <position position="604"/>
    </location>
    <ligand>
        <name>Ca(2+)</name>
        <dbReference type="ChEBI" id="CHEBI:29108"/>
    </ligand>
</feature>
<keyword evidence="5 8" id="KW-0720">Serine protease</keyword>
<dbReference type="Gene3D" id="3.40.50.200">
    <property type="entry name" value="Peptidase S8/S53 domain"/>
    <property type="match status" value="1"/>
</dbReference>
<evidence type="ECO:0000256" key="8">
    <source>
        <dbReference type="PROSITE-ProRule" id="PRU01032"/>
    </source>
</evidence>
<dbReference type="CDD" id="cd04056">
    <property type="entry name" value="Peptidases_S53"/>
    <property type="match status" value="1"/>
</dbReference>
<evidence type="ECO:0000256" key="6">
    <source>
        <dbReference type="ARBA" id="ARBA00022837"/>
    </source>
</evidence>
<dbReference type="Pfam" id="PF09286">
    <property type="entry name" value="Pro-kuma_activ"/>
    <property type="match status" value="1"/>
</dbReference>
<feature type="active site" description="Charge relay system" evidence="8">
    <location>
        <position position="292"/>
    </location>
</feature>
<proteinExistence type="predicted"/>
<dbReference type="GO" id="GO:0006508">
    <property type="term" value="P:proteolysis"/>
    <property type="evidence" value="ECO:0007669"/>
    <property type="project" value="UniProtKB-KW"/>
</dbReference>
<dbReference type="Proteomes" id="UP000070700">
    <property type="component" value="Unassembled WGS sequence"/>
</dbReference>
<evidence type="ECO:0000256" key="2">
    <source>
        <dbReference type="ARBA" id="ARBA00022670"/>
    </source>
</evidence>
<dbReference type="CDD" id="cd11377">
    <property type="entry name" value="Pro-peptidase_S53"/>
    <property type="match status" value="1"/>
</dbReference>
<feature type="chain" id="PRO_5008267594" description="Peptidase S53 domain-containing protein" evidence="9">
    <location>
        <begin position="19"/>
        <end position="645"/>
    </location>
</feature>
<keyword evidence="12" id="KW-1185">Reference proteome</keyword>
<evidence type="ECO:0000256" key="3">
    <source>
        <dbReference type="ARBA" id="ARBA00022723"/>
    </source>
</evidence>
<name>A0A194WY73_MOLSC</name>
<evidence type="ECO:0000256" key="4">
    <source>
        <dbReference type="ARBA" id="ARBA00022801"/>
    </source>
</evidence>
<dbReference type="OrthoDB" id="409122at2759"/>
<evidence type="ECO:0000256" key="5">
    <source>
        <dbReference type="ARBA" id="ARBA00022825"/>
    </source>
</evidence>
<dbReference type="SMART" id="SM00944">
    <property type="entry name" value="Pro-kuma_activ"/>
    <property type="match status" value="1"/>
</dbReference>
<dbReference type="InterPro" id="IPR050819">
    <property type="entry name" value="Tripeptidyl-peptidase_I"/>
</dbReference>
<dbReference type="PANTHER" id="PTHR14218:SF19">
    <property type="entry name" value="SERINE PROTEASE AORO, PUTATIVE (AFU_ORTHOLOGUE AFUA_6G10250)-RELATED"/>
    <property type="match status" value="1"/>
</dbReference>
<protein>
    <recommendedName>
        <fullName evidence="10">Peptidase S53 domain-containing protein</fullName>
    </recommendedName>
</protein>
<comment type="subcellular location">
    <subcellularLocation>
        <location evidence="1">Secreted</location>
        <location evidence="1">Extracellular space</location>
    </subcellularLocation>
</comment>
<dbReference type="InterPro" id="IPR030400">
    <property type="entry name" value="Sedolisin_dom"/>
</dbReference>
<dbReference type="PROSITE" id="PS51695">
    <property type="entry name" value="SEDOLISIN"/>
    <property type="match status" value="1"/>
</dbReference>
<feature type="binding site" evidence="8">
    <location>
        <position position="624"/>
    </location>
    <ligand>
        <name>Ca(2+)</name>
        <dbReference type="ChEBI" id="CHEBI:29108"/>
    </ligand>
</feature>
<sequence length="645" mass="69918">MRSSILLAAAASFAVCFAAPTADSRFELHEKRDGAPHQWSKRSRAHPDEVLPVRIGLVQSNLHKAEEYILDVSDPTSPNFGKHWSAEKVANVFAPAKKTQEGVAEWLEKSGIHGSRHSYSTGRNWIQFNATVAETERLLNTEYHYYEHDISGGYRIACDEYHLPQSVREHVDFAMPTIQLEGMRPIPNLLPKIGAQRTPQYGLTGTENCGNLVTIDCLRALYHFGQGNTSAAGNEMGIGEWADFLYLPDLPLFFKNWTTQPIPADTTPDFISIDGGQTANFTYDNSTGAGVESALDFQTSYSIIYPQKLRLYQVGDGVNIDSVGTFNIFLDALDASYCTYLGGDQPYVDPAYPDPNEGGYTGPLQCGGAPKSNVFSFSYNQIEAALPVSYQTRQCHEWMKLGLQGVSVLFASGDSGVANRYNAGYENSCLTSPDVGPYVDINGTRFSPSFPTNCPWITAVGATTIKGGVNATVSNGEEAVADPDPDDPKNDYYSGGGFSNVFALPSYQSAAVTNYLTKYNPHYPSHIYNNSGNSRAYPDVSAIGLNIPTVYLGTTYGVGGTSASTPIWGSIVTLLNEARIAAGKGPIGFLNPTFYAHPEVFNDITEGSNPGCGQPGFQAQPGWDPVTGMGTPNYPALEKLFVSLP</sequence>
<keyword evidence="4 8" id="KW-0378">Hydrolase</keyword>
<dbReference type="InParanoid" id="A0A194WY73"/>
<dbReference type="SUPFAM" id="SSF52743">
    <property type="entry name" value="Subtilisin-like"/>
    <property type="match status" value="1"/>
</dbReference>
<dbReference type="InterPro" id="IPR036852">
    <property type="entry name" value="Peptidase_S8/S53_dom_sf"/>
</dbReference>
<evidence type="ECO:0000256" key="7">
    <source>
        <dbReference type="ARBA" id="ARBA00023145"/>
    </source>
</evidence>
<evidence type="ECO:0000259" key="10">
    <source>
        <dbReference type="PROSITE" id="PS51695"/>
    </source>
</evidence>
<keyword evidence="6 8" id="KW-0106">Calcium</keyword>
<dbReference type="GO" id="GO:0004252">
    <property type="term" value="F:serine-type endopeptidase activity"/>
    <property type="evidence" value="ECO:0007669"/>
    <property type="project" value="UniProtKB-UniRule"/>
</dbReference>
<keyword evidence="7" id="KW-0865">Zymogen</keyword>
<dbReference type="RefSeq" id="XP_018066989.1">
    <property type="nucleotide sequence ID" value="XM_018215673.1"/>
</dbReference>
<organism evidence="11 12">
    <name type="scientific">Mollisia scopiformis</name>
    <name type="common">Conifer needle endophyte fungus</name>
    <name type="synonym">Phialocephala scopiformis</name>
    <dbReference type="NCBI Taxonomy" id="149040"/>
    <lineage>
        <taxon>Eukaryota</taxon>
        <taxon>Fungi</taxon>
        <taxon>Dikarya</taxon>
        <taxon>Ascomycota</taxon>
        <taxon>Pezizomycotina</taxon>
        <taxon>Leotiomycetes</taxon>
        <taxon>Helotiales</taxon>
        <taxon>Mollisiaceae</taxon>
        <taxon>Mollisia</taxon>
    </lineage>
</organism>
<dbReference type="EMBL" id="KQ947424">
    <property type="protein sequence ID" value="KUJ12634.1"/>
    <property type="molecule type" value="Genomic_DNA"/>
</dbReference>
<evidence type="ECO:0000256" key="1">
    <source>
        <dbReference type="ARBA" id="ARBA00004239"/>
    </source>
</evidence>
<dbReference type="GeneID" id="28825399"/>